<accession>A0A7W6G7R5</accession>
<proteinExistence type="predicted"/>
<name>A0A7W6G7R5_9SPHN</name>
<evidence type="ECO:0000313" key="2">
    <source>
        <dbReference type="EMBL" id="MBB3955242.1"/>
    </source>
</evidence>
<organism evidence="2 3">
    <name type="scientific">Novosphingobium sediminicola</name>
    <dbReference type="NCBI Taxonomy" id="563162"/>
    <lineage>
        <taxon>Bacteria</taxon>
        <taxon>Pseudomonadati</taxon>
        <taxon>Pseudomonadota</taxon>
        <taxon>Alphaproteobacteria</taxon>
        <taxon>Sphingomonadales</taxon>
        <taxon>Sphingomonadaceae</taxon>
        <taxon>Novosphingobium</taxon>
    </lineage>
</organism>
<dbReference type="SUPFAM" id="SSF52091">
    <property type="entry name" value="SpoIIaa-like"/>
    <property type="match status" value="1"/>
</dbReference>
<dbReference type="RefSeq" id="WP_183625359.1">
    <property type="nucleotide sequence ID" value="NZ_JACIDX010000007.1"/>
</dbReference>
<reference evidence="2 3" key="1">
    <citation type="submission" date="2020-08" db="EMBL/GenBank/DDBJ databases">
        <title>Genomic Encyclopedia of Type Strains, Phase IV (KMG-IV): sequencing the most valuable type-strain genomes for metagenomic binning, comparative biology and taxonomic classification.</title>
        <authorList>
            <person name="Goeker M."/>
        </authorList>
    </citation>
    <scope>NUCLEOTIDE SEQUENCE [LARGE SCALE GENOMIC DNA]</scope>
    <source>
        <strain evidence="2 3">DSM 27057</strain>
    </source>
</reference>
<keyword evidence="3" id="KW-1185">Reference proteome</keyword>
<dbReference type="AlphaFoldDB" id="A0A7W6G7R5"/>
<feature type="domain" description="MlaB-like STAS" evidence="1">
    <location>
        <begin position="5"/>
        <end position="84"/>
    </location>
</feature>
<evidence type="ECO:0000259" key="1">
    <source>
        <dbReference type="Pfam" id="PF13466"/>
    </source>
</evidence>
<dbReference type="EMBL" id="JACIDX010000007">
    <property type="protein sequence ID" value="MBB3955242.1"/>
    <property type="molecule type" value="Genomic_DNA"/>
</dbReference>
<dbReference type="Proteomes" id="UP000548867">
    <property type="component" value="Unassembled WGS sequence"/>
</dbReference>
<sequence>MAILVRLAPQVTLQTVSAAHEALCEAFLAGQDVDLDVDRLEEGDLGVVQLILAARTEAEANHRQFRLTAPANPVLISLLARTGLYPQTHADIDFWFHGVIPA</sequence>
<dbReference type="Gene3D" id="3.30.750.24">
    <property type="entry name" value="STAS domain"/>
    <property type="match status" value="1"/>
</dbReference>
<evidence type="ECO:0000313" key="3">
    <source>
        <dbReference type="Proteomes" id="UP000548867"/>
    </source>
</evidence>
<gene>
    <name evidence="2" type="ORF">GGR38_002194</name>
</gene>
<comment type="caution">
    <text evidence="2">The sequence shown here is derived from an EMBL/GenBank/DDBJ whole genome shotgun (WGS) entry which is preliminary data.</text>
</comment>
<dbReference type="InterPro" id="IPR058548">
    <property type="entry name" value="MlaB-like_STAS"/>
</dbReference>
<dbReference type="InterPro" id="IPR036513">
    <property type="entry name" value="STAS_dom_sf"/>
</dbReference>
<dbReference type="Pfam" id="PF13466">
    <property type="entry name" value="STAS_2"/>
    <property type="match status" value="1"/>
</dbReference>
<protein>
    <recommendedName>
        <fullName evidence="1">MlaB-like STAS domain-containing protein</fullName>
    </recommendedName>
</protein>